<keyword evidence="1" id="KW-1133">Transmembrane helix</keyword>
<evidence type="ECO:0000256" key="1">
    <source>
        <dbReference type="SAM" id="Phobius"/>
    </source>
</evidence>
<dbReference type="SUPFAM" id="SSF56176">
    <property type="entry name" value="FAD-binding/transporter-associated domain-like"/>
    <property type="match status" value="1"/>
</dbReference>
<keyword evidence="1" id="KW-0472">Membrane</keyword>
<reference evidence="2" key="1">
    <citation type="submission" date="2023-02" db="EMBL/GenBank/DDBJ databases">
        <title>Genome of toxic invasive species Heracleum sosnowskyi carries increased number of genes despite the absence of recent whole-genome duplications.</title>
        <authorList>
            <person name="Schelkunov M."/>
            <person name="Shtratnikova V."/>
            <person name="Makarenko M."/>
            <person name="Klepikova A."/>
            <person name="Omelchenko D."/>
            <person name="Novikova G."/>
            <person name="Obukhova E."/>
            <person name="Bogdanov V."/>
            <person name="Penin A."/>
            <person name="Logacheva M."/>
        </authorList>
    </citation>
    <scope>NUCLEOTIDE SEQUENCE</scope>
    <source>
        <strain evidence="2">Hsosn_3</strain>
        <tissue evidence="2">Leaf</tissue>
    </source>
</reference>
<dbReference type="InterPro" id="IPR036318">
    <property type="entry name" value="FAD-bd_PCMH-like_sf"/>
</dbReference>
<dbReference type="Proteomes" id="UP001237642">
    <property type="component" value="Unassembled WGS sequence"/>
</dbReference>
<reference evidence="2" key="2">
    <citation type="submission" date="2023-05" db="EMBL/GenBank/DDBJ databases">
        <authorList>
            <person name="Schelkunov M.I."/>
        </authorList>
    </citation>
    <scope>NUCLEOTIDE SEQUENCE</scope>
    <source>
        <strain evidence="2">Hsosn_3</strain>
        <tissue evidence="2">Leaf</tissue>
    </source>
</reference>
<gene>
    <name evidence="2" type="ORF">POM88_047189</name>
</gene>
<sequence>MKFLRVGYYLNSFLGIVLIPVGVWSTIGVTGLIYGGRCGSLRRKYGLIADNVLAARMVDVYGNILDRKTGKEDLFWTIRDFCFGSSKWTRYQAPATDHSGRDDHVLGWKFC</sequence>
<dbReference type="InterPro" id="IPR016169">
    <property type="entry name" value="FAD-bd_PCMH_sub2"/>
</dbReference>
<feature type="transmembrane region" description="Helical" evidence="1">
    <location>
        <begin position="12"/>
        <end position="34"/>
    </location>
</feature>
<protein>
    <submittedName>
        <fullName evidence="2">Uncharacterized protein</fullName>
    </submittedName>
</protein>
<keyword evidence="1" id="KW-0812">Transmembrane</keyword>
<dbReference type="GO" id="GO:0050660">
    <property type="term" value="F:flavin adenine dinucleotide binding"/>
    <property type="evidence" value="ECO:0007669"/>
    <property type="project" value="InterPro"/>
</dbReference>
<name>A0AAD8M5A8_9APIA</name>
<dbReference type="EMBL" id="JAUIZM010000010">
    <property type="protein sequence ID" value="KAK1362715.1"/>
    <property type="molecule type" value="Genomic_DNA"/>
</dbReference>
<organism evidence="2 3">
    <name type="scientific">Heracleum sosnowskyi</name>
    <dbReference type="NCBI Taxonomy" id="360622"/>
    <lineage>
        <taxon>Eukaryota</taxon>
        <taxon>Viridiplantae</taxon>
        <taxon>Streptophyta</taxon>
        <taxon>Embryophyta</taxon>
        <taxon>Tracheophyta</taxon>
        <taxon>Spermatophyta</taxon>
        <taxon>Magnoliopsida</taxon>
        <taxon>eudicotyledons</taxon>
        <taxon>Gunneridae</taxon>
        <taxon>Pentapetalae</taxon>
        <taxon>asterids</taxon>
        <taxon>campanulids</taxon>
        <taxon>Apiales</taxon>
        <taxon>Apiaceae</taxon>
        <taxon>Apioideae</taxon>
        <taxon>apioid superclade</taxon>
        <taxon>Tordylieae</taxon>
        <taxon>Tordyliinae</taxon>
        <taxon>Heracleum</taxon>
    </lineage>
</organism>
<evidence type="ECO:0000313" key="2">
    <source>
        <dbReference type="EMBL" id="KAK1362715.1"/>
    </source>
</evidence>
<dbReference type="AlphaFoldDB" id="A0AAD8M5A8"/>
<proteinExistence type="predicted"/>
<comment type="caution">
    <text evidence="2">The sequence shown here is derived from an EMBL/GenBank/DDBJ whole genome shotgun (WGS) entry which is preliminary data.</text>
</comment>
<accession>A0AAD8M5A8</accession>
<keyword evidence="3" id="KW-1185">Reference proteome</keyword>
<evidence type="ECO:0000313" key="3">
    <source>
        <dbReference type="Proteomes" id="UP001237642"/>
    </source>
</evidence>
<dbReference type="Gene3D" id="3.30.465.10">
    <property type="match status" value="1"/>
</dbReference>
<dbReference type="PANTHER" id="PTHR32448">
    <property type="entry name" value="OS08G0158400 PROTEIN"/>
    <property type="match status" value="1"/>
</dbReference>